<dbReference type="VEuPathDB" id="FungiDB:BO80DRAFT_156257"/>
<keyword evidence="3" id="KW-1185">Reference proteome</keyword>
<dbReference type="EMBL" id="KZ824452">
    <property type="protein sequence ID" value="RAK98682.1"/>
    <property type="molecule type" value="Genomic_DNA"/>
</dbReference>
<name>A0A395GTF8_9EURO</name>
<feature type="transmembrane region" description="Helical" evidence="1">
    <location>
        <begin position="44"/>
        <end position="62"/>
    </location>
</feature>
<keyword evidence="1" id="KW-0472">Membrane</keyword>
<evidence type="ECO:0000256" key="1">
    <source>
        <dbReference type="SAM" id="Phobius"/>
    </source>
</evidence>
<keyword evidence="1" id="KW-0812">Transmembrane</keyword>
<sequence length="84" mass="9934">MISRHTKVWNLKLSINLLDCSLFEREIYGKKHGLARLPRLEEDHTIMALYICCLLLTFPFCFNEPYNLDRIGFDDIGFYLFLSS</sequence>
<accession>A0A395GTF8</accession>
<protein>
    <submittedName>
        <fullName evidence="2">Uncharacterized protein</fullName>
    </submittedName>
</protein>
<evidence type="ECO:0000313" key="3">
    <source>
        <dbReference type="Proteomes" id="UP000249402"/>
    </source>
</evidence>
<keyword evidence="1" id="KW-1133">Transmembrane helix</keyword>
<evidence type="ECO:0000313" key="2">
    <source>
        <dbReference type="EMBL" id="RAK98682.1"/>
    </source>
</evidence>
<organism evidence="2 3">
    <name type="scientific">Aspergillus ibericus CBS 121593</name>
    <dbReference type="NCBI Taxonomy" id="1448316"/>
    <lineage>
        <taxon>Eukaryota</taxon>
        <taxon>Fungi</taxon>
        <taxon>Dikarya</taxon>
        <taxon>Ascomycota</taxon>
        <taxon>Pezizomycotina</taxon>
        <taxon>Eurotiomycetes</taxon>
        <taxon>Eurotiomycetidae</taxon>
        <taxon>Eurotiales</taxon>
        <taxon>Aspergillaceae</taxon>
        <taxon>Aspergillus</taxon>
        <taxon>Aspergillus subgen. Circumdati</taxon>
    </lineage>
</organism>
<dbReference type="GeneID" id="37218691"/>
<dbReference type="AlphaFoldDB" id="A0A395GTF8"/>
<gene>
    <name evidence="2" type="ORF">BO80DRAFT_156257</name>
</gene>
<dbReference type="RefSeq" id="XP_025573010.1">
    <property type="nucleotide sequence ID" value="XM_025713826.1"/>
</dbReference>
<dbReference type="Proteomes" id="UP000249402">
    <property type="component" value="Unassembled WGS sequence"/>
</dbReference>
<proteinExistence type="predicted"/>
<reference evidence="2 3" key="1">
    <citation type="submission" date="2018-02" db="EMBL/GenBank/DDBJ databases">
        <title>The genomes of Aspergillus section Nigri reveals drivers in fungal speciation.</title>
        <authorList>
            <consortium name="DOE Joint Genome Institute"/>
            <person name="Vesth T.C."/>
            <person name="Nybo J."/>
            <person name="Theobald S."/>
            <person name="Brandl J."/>
            <person name="Frisvad J.C."/>
            <person name="Nielsen K.F."/>
            <person name="Lyhne E.K."/>
            <person name="Kogle M.E."/>
            <person name="Kuo A."/>
            <person name="Riley R."/>
            <person name="Clum A."/>
            <person name="Nolan M."/>
            <person name="Lipzen A."/>
            <person name="Salamov A."/>
            <person name="Henrissat B."/>
            <person name="Wiebenga A."/>
            <person name="De vries R.P."/>
            <person name="Grigoriev I.V."/>
            <person name="Mortensen U.H."/>
            <person name="Andersen M.R."/>
            <person name="Baker S.E."/>
        </authorList>
    </citation>
    <scope>NUCLEOTIDE SEQUENCE [LARGE SCALE GENOMIC DNA]</scope>
    <source>
        <strain evidence="2 3">CBS 121593</strain>
    </source>
</reference>